<dbReference type="STRING" id="927083.DB32_002271"/>
<keyword evidence="2" id="KW-0472">Membrane</keyword>
<keyword evidence="2" id="KW-0812">Transmembrane</keyword>
<feature type="region of interest" description="Disordered" evidence="1">
    <location>
        <begin position="271"/>
        <end position="291"/>
    </location>
</feature>
<sequence>MNAFERFACELARLSALIPGLGITVVAFVPSLLVIATSYLLGRAARALPGGRGRPSHTPTWVAASLVAVALYGLARIADPFLRDRLHRPEDVDPALWERVSYFEWRLLGAPWGRPLVPLDAHPDVAIALHTIVWLPIIALVALLLERFVVSASQLAWSTKQEDLPFFHRWVGASTTRRADDRFRRWARPLWIAIFVAHGIAGWLFYVRFVADEPPGMMACREGQQAAPVRPAAYADDPIEQARDDARPAPGAWVLALYLLTVLGVHLATQARPPAEQDEKKAEDEAKAPPPEPAIERLRAALAEAPGAPTIAKPMRTPARAAETAALPERTAALAAEAFHRLTGQSSLYAHQRDVLEHLASMWRTAPPTARGAAPELREEAMGAPFRGAEGALEHPLVLLPEGTGRTALCALAALQVFLDRGATTLVVTRDAPSARAFAERVRDAVQRTAARWNAAVAVAGDDLAATLLAERTPAIVVAHLEALESDVLSDARTEAIFKRLGLWIVLDVEGFTGVREMHLHMLARRTWALLDALHDAPYPALLLATAGPSASGIAGWARHLLAAPLRVFERDGAPRPAHATITRRDLRRDDAREVTIAELAEACARAGLRWHLRLAGDAWRGIARSTIDLAHVPGHVADPLDAEIVMIEGRWPDVRREADRLAHAGQRVAPEGETLVILAPPRGDELALHDEAEDAPFRALTLALPRAVPLSEPEVVRQRHFDRALGREQDVDALRTRFGAPFVDETLRRLEASGRVARRAVLEFDARIDDARARAKVRSTSEAAIGEPICDACVGESTSRVRLVDEGTRDVLRELDLSTASALHPPGSLALHARGRYLVRESASEPGLLLAAHGQPPGRTTPDRRVAIEVHAKLELSERSLGGAPIPIAIARAEVTETFHGIRRYAPGPRLVERRSYAHPIASVYSTEACLVVIEPALPRAAEIALATAIRAMLPCLLRASEDLIDVEVVRLDERVCLALFDRTPGASGLAQHLHHEGIGDLLRLARLALERLVGAETAPLRALYDTREGAEREPWDARAALAWLDRVLDAAPEDDAPARERAARVEHEPGEGTPGDLGRVWIALEGRTEDLVWTRHAWISEVAIGGAPPGQVHLDVAFERGAIARALDEAASATDDLGAWSELVARAEADLAPLASRLIDLAGPAYPELVLGLVAAIPTRARPLAPAERAPLVTLVRRRADAPAKALLALSLLRAYGSAQILESTRGPLVRTTIGDRDRVVDLTRDPPRVVSSSEVAAARVRLG</sequence>
<feature type="transmembrane region" description="Helical" evidence="2">
    <location>
        <begin position="61"/>
        <end position="78"/>
    </location>
</feature>
<dbReference type="Proteomes" id="UP000034883">
    <property type="component" value="Chromosome"/>
</dbReference>
<evidence type="ECO:0000256" key="2">
    <source>
        <dbReference type="SAM" id="Phobius"/>
    </source>
</evidence>
<dbReference type="KEGG" id="samy:DB32_002271"/>
<keyword evidence="2" id="KW-1133">Transmembrane helix</keyword>
<dbReference type="RefSeq" id="WP_053232393.1">
    <property type="nucleotide sequence ID" value="NZ_CP011125.1"/>
</dbReference>
<reference evidence="3 4" key="1">
    <citation type="submission" date="2015-03" db="EMBL/GenBank/DDBJ databases">
        <title>Genome assembly of Sandaracinus amylolyticus DSM 53668.</title>
        <authorList>
            <person name="Sharma G."/>
            <person name="Subramanian S."/>
        </authorList>
    </citation>
    <scope>NUCLEOTIDE SEQUENCE [LARGE SCALE GENOMIC DNA]</scope>
    <source>
        <strain evidence="3 4">DSM 53668</strain>
    </source>
</reference>
<dbReference type="OrthoDB" id="5478741at2"/>
<evidence type="ECO:0000313" key="4">
    <source>
        <dbReference type="Proteomes" id="UP000034883"/>
    </source>
</evidence>
<feature type="transmembrane region" description="Helical" evidence="2">
    <location>
        <begin position="20"/>
        <end position="41"/>
    </location>
</feature>
<feature type="transmembrane region" description="Helical" evidence="2">
    <location>
        <begin position="190"/>
        <end position="211"/>
    </location>
</feature>
<accession>A0A0F6YHG5</accession>
<gene>
    <name evidence="3" type="ORF">DB32_002271</name>
</gene>
<feature type="compositionally biased region" description="Basic and acidic residues" evidence="1">
    <location>
        <begin position="275"/>
        <end position="287"/>
    </location>
</feature>
<keyword evidence="4" id="KW-1185">Reference proteome</keyword>
<dbReference type="EMBL" id="CP011125">
    <property type="protein sequence ID" value="AKF05122.1"/>
    <property type="molecule type" value="Genomic_DNA"/>
</dbReference>
<protein>
    <submittedName>
        <fullName evidence="3">Uncharacterized protein</fullName>
    </submittedName>
</protein>
<evidence type="ECO:0000313" key="3">
    <source>
        <dbReference type="EMBL" id="AKF05122.1"/>
    </source>
</evidence>
<proteinExistence type="predicted"/>
<dbReference type="AlphaFoldDB" id="A0A0F6YHG5"/>
<organism evidence="3 4">
    <name type="scientific">Sandaracinus amylolyticus</name>
    <dbReference type="NCBI Taxonomy" id="927083"/>
    <lineage>
        <taxon>Bacteria</taxon>
        <taxon>Pseudomonadati</taxon>
        <taxon>Myxococcota</taxon>
        <taxon>Polyangia</taxon>
        <taxon>Polyangiales</taxon>
        <taxon>Sandaracinaceae</taxon>
        <taxon>Sandaracinus</taxon>
    </lineage>
</organism>
<feature type="transmembrane region" description="Helical" evidence="2">
    <location>
        <begin position="125"/>
        <end position="145"/>
    </location>
</feature>
<evidence type="ECO:0000256" key="1">
    <source>
        <dbReference type="SAM" id="MobiDB-lite"/>
    </source>
</evidence>
<name>A0A0F6YHG5_9BACT</name>